<dbReference type="InterPro" id="IPR019394">
    <property type="entry name" value="TEX28/TMCC"/>
</dbReference>
<name>A0A091IWB6_EGRGA</name>
<dbReference type="Pfam" id="PF10267">
    <property type="entry name" value="Tmemb_cc2"/>
    <property type="match status" value="1"/>
</dbReference>
<feature type="region of interest" description="Disordered" evidence="8">
    <location>
        <begin position="198"/>
        <end position="217"/>
    </location>
</feature>
<keyword evidence="4 9" id="KW-1133">Transmembrane helix</keyword>
<dbReference type="PANTHER" id="PTHR17613:SF11">
    <property type="entry name" value="TRANSMEMBRANE AND COILED-COIL DOMAINS PROTEIN 1"/>
    <property type="match status" value="1"/>
</dbReference>
<evidence type="ECO:0000256" key="5">
    <source>
        <dbReference type="ARBA" id="ARBA00023054"/>
    </source>
</evidence>
<proteinExistence type="inferred from homology"/>
<dbReference type="GO" id="GO:0016197">
    <property type="term" value="P:endosomal transport"/>
    <property type="evidence" value="ECO:0007669"/>
    <property type="project" value="TreeGrafter"/>
</dbReference>
<protein>
    <submittedName>
        <fullName evidence="10">Transmembrane and coiled-coil domains protein 1</fullName>
    </submittedName>
</protein>
<evidence type="ECO:0000313" key="11">
    <source>
        <dbReference type="Proteomes" id="UP000053119"/>
    </source>
</evidence>
<comment type="subcellular location">
    <subcellularLocation>
        <location evidence="1">Membrane</location>
    </subcellularLocation>
</comment>
<dbReference type="GO" id="GO:0140285">
    <property type="term" value="P:endosome fission"/>
    <property type="evidence" value="ECO:0007669"/>
    <property type="project" value="TreeGrafter"/>
</dbReference>
<keyword evidence="3 9" id="KW-0812">Transmembrane</keyword>
<dbReference type="AlphaFoldDB" id="A0A091IWB6"/>
<evidence type="ECO:0000256" key="6">
    <source>
        <dbReference type="ARBA" id="ARBA00023136"/>
    </source>
</evidence>
<feature type="compositionally biased region" description="Basic and acidic residues" evidence="8">
    <location>
        <begin position="20"/>
        <end position="33"/>
    </location>
</feature>
<accession>A0A091IWB6</accession>
<feature type="coiled-coil region" evidence="7">
    <location>
        <begin position="456"/>
        <end position="555"/>
    </location>
</feature>
<evidence type="ECO:0000256" key="9">
    <source>
        <dbReference type="SAM" id="Phobius"/>
    </source>
</evidence>
<evidence type="ECO:0000256" key="3">
    <source>
        <dbReference type="ARBA" id="ARBA00022692"/>
    </source>
</evidence>
<evidence type="ECO:0000256" key="2">
    <source>
        <dbReference type="ARBA" id="ARBA00008108"/>
    </source>
</evidence>
<keyword evidence="11" id="KW-1185">Reference proteome</keyword>
<feature type="compositionally biased region" description="Basic residues" evidence="8">
    <location>
        <begin position="113"/>
        <end position="125"/>
    </location>
</feature>
<evidence type="ECO:0000256" key="7">
    <source>
        <dbReference type="SAM" id="Coils"/>
    </source>
</evidence>
<feature type="compositionally biased region" description="Polar residues" evidence="8">
    <location>
        <begin position="198"/>
        <end position="208"/>
    </location>
</feature>
<evidence type="ECO:0000256" key="1">
    <source>
        <dbReference type="ARBA" id="ARBA00004370"/>
    </source>
</evidence>
<dbReference type="GO" id="GO:0016020">
    <property type="term" value="C:membrane"/>
    <property type="evidence" value="ECO:0007669"/>
    <property type="project" value="UniProtKB-SubCell"/>
</dbReference>
<keyword evidence="5 7" id="KW-0175">Coiled coil</keyword>
<feature type="region of interest" description="Disordered" evidence="8">
    <location>
        <begin position="110"/>
        <end position="160"/>
    </location>
</feature>
<dbReference type="PANTHER" id="PTHR17613">
    <property type="entry name" value="CEREBRAL PROTEIN-11-RELATED"/>
    <property type="match status" value="1"/>
</dbReference>
<evidence type="ECO:0000313" key="10">
    <source>
        <dbReference type="EMBL" id="KFP11863.1"/>
    </source>
</evidence>
<dbReference type="GO" id="GO:0012505">
    <property type="term" value="C:endomembrane system"/>
    <property type="evidence" value="ECO:0007669"/>
    <property type="project" value="TreeGrafter"/>
</dbReference>
<dbReference type="GO" id="GO:0097750">
    <property type="term" value="P:endosome membrane tubulation"/>
    <property type="evidence" value="ECO:0007669"/>
    <property type="project" value="TreeGrafter"/>
</dbReference>
<dbReference type="GO" id="GO:0090148">
    <property type="term" value="P:membrane fission"/>
    <property type="evidence" value="ECO:0007669"/>
    <property type="project" value="TreeGrafter"/>
</dbReference>
<dbReference type="EMBL" id="KK500997">
    <property type="protein sequence ID" value="KFP11863.1"/>
    <property type="molecule type" value="Genomic_DNA"/>
</dbReference>
<feature type="transmembrane region" description="Helical" evidence="9">
    <location>
        <begin position="611"/>
        <end position="628"/>
    </location>
</feature>
<feature type="transmembrane region" description="Helical" evidence="9">
    <location>
        <begin position="579"/>
        <end position="604"/>
    </location>
</feature>
<reference evidence="10 11" key="1">
    <citation type="submission" date="2014-04" db="EMBL/GenBank/DDBJ databases">
        <title>Genome evolution of avian class.</title>
        <authorList>
            <person name="Zhang G."/>
            <person name="Li C."/>
        </authorList>
    </citation>
    <scope>NUCLEOTIDE SEQUENCE [LARGE SCALE GENOMIC DNA]</scope>
    <source>
        <strain evidence="10">BGI_Z169</strain>
    </source>
</reference>
<feature type="region of interest" description="Disordered" evidence="8">
    <location>
        <begin position="406"/>
        <end position="443"/>
    </location>
</feature>
<dbReference type="Proteomes" id="UP000053119">
    <property type="component" value="Unassembled WGS sequence"/>
</dbReference>
<dbReference type="STRING" id="188379.A0A091IWB6"/>
<gene>
    <name evidence="10" type="ORF">Z169_08075</name>
</gene>
<feature type="region of interest" description="Disordered" evidence="8">
    <location>
        <begin position="58"/>
        <end position="80"/>
    </location>
</feature>
<keyword evidence="6 9" id="KW-0472">Membrane</keyword>
<organism evidence="10 11">
    <name type="scientific">Egretta garzetta</name>
    <name type="common">Little egret</name>
    <dbReference type="NCBI Taxonomy" id="188379"/>
    <lineage>
        <taxon>Eukaryota</taxon>
        <taxon>Metazoa</taxon>
        <taxon>Chordata</taxon>
        <taxon>Craniata</taxon>
        <taxon>Vertebrata</taxon>
        <taxon>Euteleostomi</taxon>
        <taxon>Archelosauria</taxon>
        <taxon>Archosauria</taxon>
        <taxon>Dinosauria</taxon>
        <taxon>Saurischia</taxon>
        <taxon>Theropoda</taxon>
        <taxon>Coelurosauria</taxon>
        <taxon>Aves</taxon>
        <taxon>Neognathae</taxon>
        <taxon>Neoaves</taxon>
        <taxon>Aequornithes</taxon>
        <taxon>Pelecaniformes</taxon>
        <taxon>Ardeidae</taxon>
        <taxon>Egretta</taxon>
    </lineage>
</organism>
<sequence>MEPSGTEQLCDDPDPGGRYQDQETKKQHESEQKLSKITHNALENINVIGQGLKHLFQHQRRRSSVSPHDVQQAQADLEPEMDLESQSVCAEIDGVSTHPTALNRVLQQIRVPPKMKRGTSLHSRRGKADAPKGSPQINRRSAQDIQTGRPRSSSTTDAPTNLSVMEIASSVYVGGEEATAAAIERLEVSSLAQTSSAVASSTDGSINADSVDGTPDPQRTKVAITHLQQKILKLTEQIKIEQTARDDNVAEYLKLANNADKQQSARIKQVFEKKNQKSAQTILQLQKKLEHYHRKLREIEQNGIPRQPKDVFRDMHQGLKDVGAKVTGFSEGVVDSVKGGLSSFSQATHSAAGAVVSKPREIASLIRNKFGSADNIANLKDSLEEGQEDGTGSKALGVIQNFQSSPKYGSEEDCSSATSGSVGANSTTGGPVGASSSKTNTLDMQSSGFDAILHEIQEIRETQARLEESFEDLKVRYQRDYSLIMQTLQEERYRCERLEEQLNDLTELHQNEILNLKQELASMEEKIAYQSYERARDIQEALEACQTRISKMELQQQQQQVVQLEGLENATARNLLGKFINILLAVMAVLLVFVSTVANCVVPLMKTRNRTFSTLLVVVFIAFLWKHWDAITGYLERFLSPPR</sequence>
<feature type="compositionally biased region" description="Polar residues" evidence="8">
    <location>
        <begin position="135"/>
        <end position="160"/>
    </location>
</feature>
<comment type="similarity">
    <text evidence="2">Belongs to the TEX28 family.</text>
</comment>
<feature type="region of interest" description="Disordered" evidence="8">
    <location>
        <begin position="1"/>
        <end position="33"/>
    </location>
</feature>
<evidence type="ECO:0000256" key="4">
    <source>
        <dbReference type="ARBA" id="ARBA00022989"/>
    </source>
</evidence>
<feature type="compositionally biased region" description="Polar residues" evidence="8">
    <location>
        <begin position="64"/>
        <end position="74"/>
    </location>
</feature>
<evidence type="ECO:0000256" key="8">
    <source>
        <dbReference type="SAM" id="MobiDB-lite"/>
    </source>
</evidence>
<feature type="compositionally biased region" description="Polar residues" evidence="8">
    <location>
        <begin position="415"/>
        <end position="443"/>
    </location>
</feature>